<evidence type="ECO:0000256" key="5">
    <source>
        <dbReference type="ARBA" id="ARBA00023159"/>
    </source>
</evidence>
<dbReference type="PANTHER" id="PTHR30185:SF13">
    <property type="entry name" value="LICABCH OPERON REGULATOR-RELATED"/>
    <property type="match status" value="1"/>
</dbReference>
<evidence type="ECO:0000259" key="10">
    <source>
        <dbReference type="PROSITE" id="PS51372"/>
    </source>
</evidence>
<proteinExistence type="predicted"/>
<evidence type="ECO:0000256" key="2">
    <source>
        <dbReference type="ARBA" id="ARBA00022737"/>
    </source>
</evidence>
<dbReference type="Gene3D" id="1.10.1790.10">
    <property type="entry name" value="PRD domain"/>
    <property type="match status" value="1"/>
</dbReference>
<keyword evidence="1" id="KW-0808">Transferase</keyword>
<evidence type="ECO:0000313" key="11">
    <source>
        <dbReference type="EMBL" id="NSJ79249.1"/>
    </source>
</evidence>
<feature type="domain" description="HTH deoR-type" evidence="7">
    <location>
        <begin position="3"/>
        <end position="65"/>
    </location>
</feature>
<dbReference type="InterPro" id="IPR016152">
    <property type="entry name" value="PTrfase/Anion_transptr"/>
</dbReference>
<reference evidence="12" key="1">
    <citation type="submission" date="2019-11" db="EMBL/GenBank/DDBJ databases">
        <authorList>
            <person name="Feng L."/>
        </authorList>
    </citation>
    <scope>NUCLEOTIDE SEQUENCE</scope>
    <source>
        <strain evidence="12">AhadrusLFYP4</strain>
    </source>
</reference>
<keyword evidence="6" id="KW-0804">Transcription</keyword>
<evidence type="ECO:0000256" key="4">
    <source>
        <dbReference type="ARBA" id="ARBA00023125"/>
    </source>
</evidence>
<organism evidence="12">
    <name type="scientific">Anaerostipes hadrus</name>
    <dbReference type="NCBI Taxonomy" id="649756"/>
    <lineage>
        <taxon>Bacteria</taxon>
        <taxon>Bacillati</taxon>
        <taxon>Bacillota</taxon>
        <taxon>Clostridia</taxon>
        <taxon>Lachnospirales</taxon>
        <taxon>Lachnospiraceae</taxon>
        <taxon>Anaerostipes</taxon>
    </lineage>
</organism>
<evidence type="ECO:0000256" key="1">
    <source>
        <dbReference type="ARBA" id="ARBA00022679"/>
    </source>
</evidence>
<dbReference type="GO" id="GO:0008982">
    <property type="term" value="F:protein-N(PI)-phosphohistidine-sugar phosphotransferase activity"/>
    <property type="evidence" value="ECO:0007669"/>
    <property type="project" value="InterPro"/>
</dbReference>
<dbReference type="Pfam" id="PF00874">
    <property type="entry name" value="PRD"/>
    <property type="match status" value="1"/>
</dbReference>
<dbReference type="SUPFAM" id="SSF63520">
    <property type="entry name" value="PTS-regulatory domain, PRD"/>
    <property type="match status" value="2"/>
</dbReference>
<evidence type="ECO:0000313" key="12">
    <source>
        <dbReference type="EMBL" id="VYS77175.1"/>
    </source>
</evidence>
<dbReference type="PANTHER" id="PTHR30185">
    <property type="entry name" value="CRYPTIC BETA-GLUCOSIDE BGL OPERON ANTITERMINATOR"/>
    <property type="match status" value="1"/>
</dbReference>
<evidence type="ECO:0000256" key="6">
    <source>
        <dbReference type="ARBA" id="ARBA00023163"/>
    </source>
</evidence>
<dbReference type="PROSITE" id="PS51000">
    <property type="entry name" value="HTH_DEOR_2"/>
    <property type="match status" value="1"/>
</dbReference>
<dbReference type="AlphaFoldDB" id="A0A6N2RB81"/>
<dbReference type="Pfam" id="PF08220">
    <property type="entry name" value="HTH_DeoR"/>
    <property type="match status" value="1"/>
</dbReference>
<dbReference type="InterPro" id="IPR013011">
    <property type="entry name" value="PTS_EIIB_2"/>
</dbReference>
<dbReference type="InterPro" id="IPR002178">
    <property type="entry name" value="PTS_EIIA_type-2_dom"/>
</dbReference>
<dbReference type="PROSITE" id="PS00894">
    <property type="entry name" value="HTH_DEOR_1"/>
    <property type="match status" value="1"/>
</dbReference>
<keyword evidence="3" id="KW-0805">Transcription regulation</keyword>
<dbReference type="EMBL" id="CACRSX010000007">
    <property type="protein sequence ID" value="VYS77175.1"/>
    <property type="molecule type" value="Genomic_DNA"/>
</dbReference>
<dbReference type="InterPro" id="IPR018356">
    <property type="entry name" value="Tscrpt_reg_HTH_DeoR_CS"/>
</dbReference>
<accession>A0A6N2RB81</accession>
<dbReference type="InterPro" id="IPR036095">
    <property type="entry name" value="PTS_EIIB-like_sf"/>
</dbReference>
<dbReference type="SUPFAM" id="SSF52794">
    <property type="entry name" value="PTS system IIB component-like"/>
    <property type="match status" value="1"/>
</dbReference>
<dbReference type="InterPro" id="IPR036388">
    <property type="entry name" value="WH-like_DNA-bd_sf"/>
</dbReference>
<reference evidence="11 13" key="2">
    <citation type="journal article" date="2020" name="Cell Host Microbe">
        <title>Functional and Genomic Variation between Human-Derived Isolates of Lachnospiraceae Reveals Inter- and Intra-Species Diversity.</title>
        <authorList>
            <person name="Sorbara M.T."/>
            <person name="Littmann E.R."/>
            <person name="Fontana E."/>
            <person name="Moody T.U."/>
            <person name="Kohout C.E."/>
            <person name="Gjonbalaj M."/>
            <person name="Eaton V."/>
            <person name="Seok R."/>
            <person name="Leiner I.M."/>
            <person name="Pamer E.G."/>
        </authorList>
    </citation>
    <scope>NUCLEOTIDE SEQUENCE [LARGE SCALE GENOMIC DNA]</scope>
    <source>
        <strain evidence="11 13">MSK.14.57</strain>
    </source>
</reference>
<evidence type="ECO:0000313" key="13">
    <source>
        <dbReference type="Proteomes" id="UP001644750"/>
    </source>
</evidence>
<dbReference type="GO" id="GO:0009401">
    <property type="term" value="P:phosphoenolpyruvate-dependent sugar phosphotransferase system"/>
    <property type="evidence" value="ECO:0007669"/>
    <property type="project" value="InterPro"/>
</dbReference>
<dbReference type="SUPFAM" id="SSF55804">
    <property type="entry name" value="Phoshotransferase/anion transport protein"/>
    <property type="match status" value="1"/>
</dbReference>
<sequence length="644" mass="75608">MFQYKRLNMMFHHISKNEYTPVSNLQSLLNISDRTIRNDIQEINSILSAYGAMVKLKRNYGYYIEVSDDKKYSEFLNTFKQHDNKRMNIDSSTERIKYILNVLLSSDDYISLDDLSETVFISKNTLNKYIKTIKEIITGYDLEYITKPSLGVKIIGSEEQIRKLYAEYILSSDFNEYVTSFTEEERSIFNKIDLDWLKKMTIEQLNSHFIKTSDYNMKNIIIHLALMTTRVLINHYIHLYNLTPDASIMGLVNGLCKEIEDKYDIVLSQSEKNYMYLQLIANTHLDTTYVDDENLHDSIKQMLEIIYTDFNFDLRHDEILYSDLFRHLKSIFTSKLYNLDSTNPLLETIKTNYPLEYEITFTAIAKTFIFEPYVLKEDDVGYVSVYISAAIERCYHNYQEKKNVILVCGSGYATTRMLETRLKIVFPDKIHIVKCLSYNEYSNYTKKDVEGVDFVITTITLDNNLLPSIMVDFALNNKDVELINRHLSKLLRNQLNMFEHFFDKDLFLHLSGDITKEDVIKTMYEKAHDKGIVDERFIDSVLQREEIGDTNMNEVFALPHPMELCATDTKVVVALLDTPIKWNESNSIQIVFMLVIKQGEMQDFEHLYDIFIEIINDNKLEQKIIDSRTYDEFINVLYDGISIE</sequence>
<protein>
    <submittedName>
        <fullName evidence="12">Putative licABCH operon regulator</fullName>
    </submittedName>
    <submittedName>
        <fullName evidence="11">Transcription antiterminator</fullName>
    </submittedName>
</protein>
<dbReference type="InterPro" id="IPR001034">
    <property type="entry name" value="DeoR_HTH"/>
</dbReference>
<dbReference type="EMBL" id="JAAITB010000011">
    <property type="protein sequence ID" value="NSJ79249.1"/>
    <property type="molecule type" value="Genomic_DNA"/>
</dbReference>
<dbReference type="GO" id="GO:0003677">
    <property type="term" value="F:DNA binding"/>
    <property type="evidence" value="ECO:0007669"/>
    <property type="project" value="UniProtKB-KW"/>
</dbReference>
<keyword evidence="13" id="KW-1185">Reference proteome</keyword>
<feature type="domain" description="PTS EIIB type-2" evidence="9">
    <location>
        <begin position="402"/>
        <end position="495"/>
    </location>
</feature>
<dbReference type="InterPro" id="IPR050661">
    <property type="entry name" value="BglG_antiterminators"/>
</dbReference>
<evidence type="ECO:0000259" key="8">
    <source>
        <dbReference type="PROSITE" id="PS51094"/>
    </source>
</evidence>
<dbReference type="InterPro" id="IPR036634">
    <property type="entry name" value="PRD_sf"/>
</dbReference>
<evidence type="ECO:0000256" key="3">
    <source>
        <dbReference type="ARBA" id="ARBA00023015"/>
    </source>
</evidence>
<dbReference type="InterPro" id="IPR011608">
    <property type="entry name" value="PRD"/>
</dbReference>
<feature type="domain" description="PRD" evidence="10">
    <location>
        <begin position="290"/>
        <end position="397"/>
    </location>
</feature>
<feature type="domain" description="PTS EIIA type-2" evidence="8">
    <location>
        <begin position="499"/>
        <end position="640"/>
    </location>
</feature>
<dbReference type="RefSeq" id="WP_009264716.1">
    <property type="nucleotide sequence ID" value="NZ_BAABYN010000001.1"/>
</dbReference>
<dbReference type="Gene3D" id="3.40.930.10">
    <property type="entry name" value="Mannitol-specific EII, Chain A"/>
    <property type="match status" value="1"/>
</dbReference>
<dbReference type="PROSITE" id="PS51099">
    <property type="entry name" value="PTS_EIIB_TYPE_2"/>
    <property type="match status" value="1"/>
</dbReference>
<dbReference type="InterPro" id="IPR007737">
    <property type="entry name" value="Mga_HTH"/>
</dbReference>
<dbReference type="Proteomes" id="UP001644750">
    <property type="component" value="Unassembled WGS sequence"/>
</dbReference>
<dbReference type="Gene3D" id="3.40.50.2300">
    <property type="match status" value="1"/>
</dbReference>
<keyword evidence="5" id="KW-0010">Activator</keyword>
<dbReference type="GO" id="GO:0003700">
    <property type="term" value="F:DNA-binding transcription factor activity"/>
    <property type="evidence" value="ECO:0007669"/>
    <property type="project" value="InterPro"/>
</dbReference>
<dbReference type="PROSITE" id="PS51094">
    <property type="entry name" value="PTS_EIIA_TYPE_2"/>
    <property type="match status" value="1"/>
</dbReference>
<keyword evidence="2" id="KW-0677">Repeat</keyword>
<name>A0A6N2RB81_ANAHA</name>
<evidence type="ECO:0000259" key="9">
    <source>
        <dbReference type="PROSITE" id="PS51099"/>
    </source>
</evidence>
<gene>
    <name evidence="12" type="primary">licR_1</name>
    <name evidence="12" type="ORF">AHLFYP4_00341</name>
    <name evidence="11" type="ORF">G5A72_06530</name>
</gene>
<dbReference type="Pfam" id="PF00359">
    <property type="entry name" value="PTS_EIIA_2"/>
    <property type="match status" value="1"/>
</dbReference>
<dbReference type="PROSITE" id="PS51372">
    <property type="entry name" value="PRD_2"/>
    <property type="match status" value="1"/>
</dbReference>
<reference evidence="11" key="3">
    <citation type="submission" date="2020-02" db="EMBL/GenBank/DDBJ databases">
        <authorList>
            <person name="Littmann E."/>
            <person name="Sorbara M."/>
        </authorList>
    </citation>
    <scope>NUCLEOTIDE SEQUENCE</scope>
    <source>
        <strain evidence="11">MSK.14.57</strain>
    </source>
</reference>
<dbReference type="Pfam" id="PF05043">
    <property type="entry name" value="Mga"/>
    <property type="match status" value="1"/>
</dbReference>
<keyword evidence="4" id="KW-0238">DNA-binding</keyword>
<dbReference type="Gene3D" id="1.10.10.10">
    <property type="entry name" value="Winged helix-like DNA-binding domain superfamily/Winged helix DNA-binding domain"/>
    <property type="match status" value="2"/>
</dbReference>
<evidence type="ECO:0000259" key="7">
    <source>
        <dbReference type="PROSITE" id="PS51000"/>
    </source>
</evidence>
<dbReference type="CDD" id="cd05568">
    <property type="entry name" value="PTS_IIB_bgl_like"/>
    <property type="match status" value="1"/>
</dbReference>